<gene>
    <name evidence="7" type="ORF">BJ969_002501</name>
</gene>
<dbReference type="FunFam" id="3.40.190.10:FF:000050">
    <property type="entry name" value="Sulfonate ABC transporter substrate-binding protein"/>
    <property type="match status" value="1"/>
</dbReference>
<keyword evidence="3" id="KW-0732">Signal</keyword>
<dbReference type="PANTHER" id="PTHR30024:SF48">
    <property type="entry name" value="ABC TRANSPORTER SUBSTRATE-BINDING PROTEIN"/>
    <property type="match status" value="1"/>
</dbReference>
<proteinExistence type="inferred from homology"/>
<dbReference type="Gene3D" id="3.40.190.10">
    <property type="entry name" value="Periplasmic binding protein-like II"/>
    <property type="match status" value="2"/>
</dbReference>
<comment type="caution">
    <text evidence="7">The sequence shown here is derived from an EMBL/GenBank/DDBJ whole genome shotgun (WGS) entry which is preliminary data.</text>
</comment>
<organism evidence="7 8">
    <name type="scientific">Saccharopolyspora gloriosae</name>
    <dbReference type="NCBI Taxonomy" id="455344"/>
    <lineage>
        <taxon>Bacteria</taxon>
        <taxon>Bacillati</taxon>
        <taxon>Actinomycetota</taxon>
        <taxon>Actinomycetes</taxon>
        <taxon>Pseudonocardiales</taxon>
        <taxon>Pseudonocardiaceae</taxon>
        <taxon>Saccharopolyspora</taxon>
    </lineage>
</organism>
<feature type="domain" description="SsuA/THI5-like" evidence="6">
    <location>
        <begin position="75"/>
        <end position="188"/>
    </location>
</feature>
<accession>A0A840NGQ7</accession>
<comment type="similarity">
    <text evidence="1">Belongs to the bacterial solute-binding protein SsuA/TauA family.</text>
</comment>
<dbReference type="Proteomes" id="UP000580474">
    <property type="component" value="Unassembled WGS sequence"/>
</dbReference>
<evidence type="ECO:0000256" key="4">
    <source>
        <dbReference type="ARBA" id="ARBA00055538"/>
    </source>
</evidence>
<dbReference type="PANTHER" id="PTHR30024">
    <property type="entry name" value="ALIPHATIC SULFONATES-BINDING PROTEIN-RELATED"/>
    <property type="match status" value="1"/>
</dbReference>
<evidence type="ECO:0000259" key="6">
    <source>
        <dbReference type="Pfam" id="PF09084"/>
    </source>
</evidence>
<evidence type="ECO:0000256" key="3">
    <source>
        <dbReference type="ARBA" id="ARBA00022729"/>
    </source>
</evidence>
<evidence type="ECO:0000256" key="2">
    <source>
        <dbReference type="ARBA" id="ARBA00022448"/>
    </source>
</evidence>
<reference evidence="7 8" key="1">
    <citation type="submission" date="2020-08" db="EMBL/GenBank/DDBJ databases">
        <title>Sequencing the genomes of 1000 actinobacteria strains.</title>
        <authorList>
            <person name="Klenk H.-P."/>
        </authorList>
    </citation>
    <scope>NUCLEOTIDE SEQUENCE [LARGE SCALE GENOMIC DNA]</scope>
    <source>
        <strain evidence="7 8">DSM 45582</strain>
    </source>
</reference>
<dbReference type="SUPFAM" id="SSF53850">
    <property type="entry name" value="Periplasmic binding protein-like II"/>
    <property type="match status" value="1"/>
</dbReference>
<evidence type="ECO:0000256" key="1">
    <source>
        <dbReference type="ARBA" id="ARBA00010742"/>
    </source>
</evidence>
<dbReference type="AlphaFoldDB" id="A0A840NGQ7"/>
<name>A0A840NGQ7_9PSEU</name>
<keyword evidence="8" id="KW-1185">Reference proteome</keyword>
<dbReference type="Pfam" id="PF09084">
    <property type="entry name" value="NMT1"/>
    <property type="match status" value="1"/>
</dbReference>
<evidence type="ECO:0000313" key="8">
    <source>
        <dbReference type="Proteomes" id="UP000580474"/>
    </source>
</evidence>
<comment type="function">
    <text evidence="4">Part of a binding-protein-dependent transport system for aliphatic sulfonates. Putative binding protein.</text>
</comment>
<dbReference type="InterPro" id="IPR015168">
    <property type="entry name" value="SsuA/THI5"/>
</dbReference>
<dbReference type="CDD" id="cd13558">
    <property type="entry name" value="PBP2_SsuA_like_2"/>
    <property type="match status" value="1"/>
</dbReference>
<dbReference type="PROSITE" id="PS51257">
    <property type="entry name" value="PROKAR_LIPOPROTEIN"/>
    <property type="match status" value="1"/>
</dbReference>
<dbReference type="RefSeq" id="WP_184479103.1">
    <property type="nucleotide sequence ID" value="NZ_JACHIV010000001.1"/>
</dbReference>
<dbReference type="EMBL" id="JACHIV010000001">
    <property type="protein sequence ID" value="MBB5069413.1"/>
    <property type="molecule type" value="Genomic_DNA"/>
</dbReference>
<keyword evidence="2" id="KW-0813">Transport</keyword>
<protein>
    <recommendedName>
        <fullName evidence="5">Putative aliphatic sulfonates-binding protein</fullName>
    </recommendedName>
</protein>
<evidence type="ECO:0000256" key="5">
    <source>
        <dbReference type="ARBA" id="ARBA00070228"/>
    </source>
</evidence>
<evidence type="ECO:0000313" key="7">
    <source>
        <dbReference type="EMBL" id="MBB5069413.1"/>
    </source>
</evidence>
<sequence length="323" mass="34053">MARHRTAVVAVVLALLSVLAGCGGGRPADRLSDVTLVLGDQAGGTRARAEAAKAFEDAPYRVRWANFQGAAPLFEAVRSGEVDTAVAGDTPTLQALAGGVPIRPAVATAAAQSSTAIVVPPDSPIRTVADLRGKHIVISSAAGSISQLTVLGALEEAGLDPRDVEITFSLPTDAQAGFRAGHIEAWATFDPYLAIAQDAGARVLRDGTGINGHNGFISVAESSLADPLKREALADAMRRFARAWQWSDENQAEYQRVYSDLTSLEPQVARNILTRTRQEIRPLSPEVLAELQRTADRFRAAGVIREPIDVAASSVPDLYSGGA</sequence>